<sequence length="364" mass="37973">MTRLRDVVVVGGGPAGLALAAAAAARGLDVTVLERGVPPLDKACGEGVLPAGLRALETLGVLPLLPPADIARIREIRWIEPDGIAARLALPPPGGLGVRRTALRAALRARAAALGVEILEGAEVVGHRREAGAIRAEVAGGAAVPGRVLVAADGLGSPVRHREGLDRRVAGAPRFGIRQHLAMTPWSDAVEVHFGDGAEAYVTPAGARRVGIAILFERGEQVRFEALLRRFPALLARVEGAPADSVVRGAGPFARASRARVADRLVLLGDAAGYVDAVTGEGLSLAFGCALDLAALLPDALARGASTAALAGYERVWRRRFVPYARWTRLVLGLSRRPALRRRVLALARATPAVFERVVAGVVG</sequence>
<dbReference type="RefSeq" id="WP_248360752.1">
    <property type="nucleotide sequence ID" value="NZ_AP025591.1"/>
</dbReference>
<dbReference type="InterPro" id="IPR002938">
    <property type="entry name" value="FAD-bd"/>
</dbReference>
<proteinExistence type="predicted"/>
<evidence type="ECO:0000313" key="2">
    <source>
        <dbReference type="EMBL" id="BDG03073.1"/>
    </source>
</evidence>
<dbReference type="InterPro" id="IPR050407">
    <property type="entry name" value="Geranylgeranyl_reductase"/>
</dbReference>
<evidence type="ECO:0000313" key="3">
    <source>
        <dbReference type="Proteomes" id="UP001162891"/>
    </source>
</evidence>
<protein>
    <submittedName>
        <fullName evidence="2">Oxidoreductase</fullName>
    </submittedName>
</protein>
<dbReference type="Gene3D" id="3.50.50.60">
    <property type="entry name" value="FAD/NAD(P)-binding domain"/>
    <property type="match status" value="1"/>
</dbReference>
<feature type="domain" description="FAD-binding" evidence="1">
    <location>
        <begin position="6"/>
        <end position="315"/>
    </location>
</feature>
<dbReference type="Pfam" id="PF01494">
    <property type="entry name" value="FAD_binding_3"/>
    <property type="match status" value="1"/>
</dbReference>
<keyword evidence="3" id="KW-1185">Reference proteome</keyword>
<dbReference type="SUPFAM" id="SSF51905">
    <property type="entry name" value="FAD/NAD(P)-binding domain"/>
    <property type="match status" value="1"/>
</dbReference>
<reference evidence="3" key="1">
    <citation type="journal article" date="2022" name="Int. J. Syst. Evol. Microbiol.">
        <title>Anaeromyxobacter oryzae sp. nov., Anaeromyxobacter diazotrophicus sp. nov. and Anaeromyxobacter paludicola sp. nov., isolated from paddy soils.</title>
        <authorList>
            <person name="Itoh H."/>
            <person name="Xu Z."/>
            <person name="Mise K."/>
            <person name="Masuda Y."/>
            <person name="Ushijima N."/>
            <person name="Hayakawa C."/>
            <person name="Shiratori Y."/>
            <person name="Senoo K."/>
        </authorList>
    </citation>
    <scope>NUCLEOTIDE SEQUENCE [LARGE SCALE GENOMIC DNA]</scope>
    <source>
        <strain evidence="3">Red232</strain>
    </source>
</reference>
<dbReference type="Proteomes" id="UP001162891">
    <property type="component" value="Chromosome"/>
</dbReference>
<dbReference type="PANTHER" id="PTHR42685">
    <property type="entry name" value="GERANYLGERANYL DIPHOSPHATE REDUCTASE"/>
    <property type="match status" value="1"/>
</dbReference>
<accession>A0ABN6MUE0</accession>
<evidence type="ECO:0000259" key="1">
    <source>
        <dbReference type="Pfam" id="PF01494"/>
    </source>
</evidence>
<dbReference type="PANTHER" id="PTHR42685:SF19">
    <property type="entry name" value="POSSIBLE OXIDOREDUCTASE"/>
    <property type="match status" value="1"/>
</dbReference>
<organism evidence="2 3">
    <name type="scientific">Anaeromyxobacter oryzae</name>
    <dbReference type="NCBI Taxonomy" id="2918170"/>
    <lineage>
        <taxon>Bacteria</taxon>
        <taxon>Pseudomonadati</taxon>
        <taxon>Myxococcota</taxon>
        <taxon>Myxococcia</taxon>
        <taxon>Myxococcales</taxon>
        <taxon>Cystobacterineae</taxon>
        <taxon>Anaeromyxobacteraceae</taxon>
        <taxon>Anaeromyxobacter</taxon>
    </lineage>
</organism>
<dbReference type="PRINTS" id="PR00420">
    <property type="entry name" value="RNGMNOXGNASE"/>
</dbReference>
<gene>
    <name evidence="2" type="ORF">AMOR_20690</name>
</gene>
<dbReference type="EMBL" id="AP025591">
    <property type="protein sequence ID" value="BDG03073.1"/>
    <property type="molecule type" value="Genomic_DNA"/>
</dbReference>
<name>A0ABN6MUE0_9BACT</name>
<dbReference type="InterPro" id="IPR036188">
    <property type="entry name" value="FAD/NAD-bd_sf"/>
</dbReference>